<dbReference type="Proteomes" id="UP000306791">
    <property type="component" value="Unassembled WGS sequence"/>
</dbReference>
<evidence type="ECO:0000313" key="2">
    <source>
        <dbReference type="Proteomes" id="UP000306791"/>
    </source>
</evidence>
<proteinExistence type="predicted"/>
<organism evidence="1 2">
    <name type="scientific">Microbulbifer harenosus</name>
    <dbReference type="NCBI Taxonomy" id="2576840"/>
    <lineage>
        <taxon>Bacteria</taxon>
        <taxon>Pseudomonadati</taxon>
        <taxon>Pseudomonadota</taxon>
        <taxon>Gammaproteobacteria</taxon>
        <taxon>Cellvibrionales</taxon>
        <taxon>Microbulbiferaceae</taxon>
        <taxon>Microbulbifer</taxon>
    </lineage>
</organism>
<evidence type="ECO:0000313" key="1">
    <source>
        <dbReference type="EMBL" id="TLM79708.1"/>
    </source>
</evidence>
<sequence>MSSSGGHWIVVEENANPSSDYFVLPFLNAQGLEVERVGFADLPPRERLRGAHVLFVRYIPAAWRRLISACRDALAGVHFFMDDDLLRWSSFARMPLRYQWKLLRLSRRHRHWLRAVNAQLLVSTPYLQQRYNDWQPQLLAPQVPVALLPLLKREDAGQSTEEMITLFYHGSASHGADLKWLRPVVERVLAADARLVFEVIGNASVNRLFRGLPRVHVLHPMKWGAYQALLRRPGRCIGLAPLLDSPFNRARAHTKFLDITLAGAVGVYAAGPVYGSVVRHEQNGLLLPMAEDAWVEGILRLAADTQWRQALLSEARLCL</sequence>
<gene>
    <name evidence="1" type="ORF">FDY93_01225</name>
</gene>
<reference evidence="1 2" key="1">
    <citation type="submission" date="2019-05" db="EMBL/GenBank/DDBJ databases">
        <title>Microbulbifer harenosus sp. nov., an alginate-degrading bacterium isolated from coastal sand.</title>
        <authorList>
            <person name="Huang H."/>
            <person name="Mo K."/>
            <person name="Bao S."/>
        </authorList>
    </citation>
    <scope>NUCLEOTIDE SEQUENCE [LARGE SCALE GENOMIC DNA]</scope>
    <source>
        <strain evidence="1 2">HB161719</strain>
    </source>
</reference>
<name>A0ABY2UMI0_9GAMM</name>
<accession>A0ABY2UMI0</accession>
<dbReference type="EMBL" id="VANI01000002">
    <property type="protein sequence ID" value="TLM79708.1"/>
    <property type="molecule type" value="Genomic_DNA"/>
</dbReference>
<keyword evidence="2" id="KW-1185">Reference proteome</keyword>
<protein>
    <submittedName>
        <fullName evidence="1">Glycosyltransferase family 4 protein</fullName>
    </submittedName>
</protein>
<dbReference type="RefSeq" id="WP_138233933.1">
    <property type="nucleotide sequence ID" value="NZ_CP185860.1"/>
</dbReference>
<comment type="caution">
    <text evidence="1">The sequence shown here is derived from an EMBL/GenBank/DDBJ whole genome shotgun (WGS) entry which is preliminary data.</text>
</comment>